<dbReference type="InterPro" id="IPR013249">
    <property type="entry name" value="RNA_pol_sigma70_r4_t2"/>
</dbReference>
<dbReference type="PANTHER" id="PTHR30173:SF43">
    <property type="entry name" value="ECF RNA POLYMERASE SIGMA FACTOR SIGI-RELATED"/>
    <property type="match status" value="1"/>
</dbReference>
<dbReference type="InterPro" id="IPR052704">
    <property type="entry name" value="ECF_Sigma-70_Domain"/>
</dbReference>
<evidence type="ECO:0000256" key="2">
    <source>
        <dbReference type="ARBA" id="ARBA00023015"/>
    </source>
</evidence>
<dbReference type="PANTHER" id="PTHR30173">
    <property type="entry name" value="SIGMA 19 FACTOR"/>
    <property type="match status" value="1"/>
</dbReference>
<dbReference type="GO" id="GO:0006352">
    <property type="term" value="P:DNA-templated transcription initiation"/>
    <property type="evidence" value="ECO:0007669"/>
    <property type="project" value="InterPro"/>
</dbReference>
<dbReference type="KEGG" id="sle:sle_05400"/>
<evidence type="ECO:0000256" key="4">
    <source>
        <dbReference type="ARBA" id="ARBA00023163"/>
    </source>
</evidence>
<dbReference type="Gene3D" id="1.10.10.10">
    <property type="entry name" value="Winged helix-like DNA-binding domain superfamily/Winged helix DNA-binding domain"/>
    <property type="match status" value="1"/>
</dbReference>
<evidence type="ECO:0000256" key="3">
    <source>
        <dbReference type="ARBA" id="ARBA00023082"/>
    </source>
</evidence>
<keyword evidence="2" id="KW-0805">Transcription regulation</keyword>
<dbReference type="InterPro" id="IPR032710">
    <property type="entry name" value="NTF2-like_dom_sf"/>
</dbReference>
<dbReference type="Pfam" id="PF08281">
    <property type="entry name" value="Sigma70_r4_2"/>
    <property type="match status" value="1"/>
</dbReference>
<keyword evidence="4" id="KW-0804">Transcription</keyword>
<organism evidence="6 7">
    <name type="scientific">Streptomyces leeuwenhoekii</name>
    <dbReference type="NCBI Taxonomy" id="1437453"/>
    <lineage>
        <taxon>Bacteria</taxon>
        <taxon>Bacillati</taxon>
        <taxon>Actinomycetota</taxon>
        <taxon>Actinomycetes</taxon>
        <taxon>Kitasatosporales</taxon>
        <taxon>Streptomycetaceae</taxon>
        <taxon>Streptomyces</taxon>
    </lineage>
</organism>
<evidence type="ECO:0000259" key="5">
    <source>
        <dbReference type="Pfam" id="PF08281"/>
    </source>
</evidence>
<comment type="similarity">
    <text evidence="1">Belongs to the sigma-70 factor family. ECF subfamily.</text>
</comment>
<evidence type="ECO:0000313" key="6">
    <source>
        <dbReference type="EMBL" id="CQR60002.1"/>
    </source>
</evidence>
<name>A0A0F7VR69_STRLW</name>
<dbReference type="EMBL" id="LN831790">
    <property type="protein sequence ID" value="CQR60002.1"/>
    <property type="molecule type" value="Genomic_DNA"/>
</dbReference>
<dbReference type="InterPro" id="IPR036388">
    <property type="entry name" value="WH-like_DNA-bd_sf"/>
</dbReference>
<dbReference type="SUPFAM" id="SSF54427">
    <property type="entry name" value="NTF2-like"/>
    <property type="match status" value="1"/>
</dbReference>
<accession>A0A0F7VR69</accession>
<evidence type="ECO:0000256" key="1">
    <source>
        <dbReference type="ARBA" id="ARBA00010641"/>
    </source>
</evidence>
<reference evidence="6 7" key="1">
    <citation type="submission" date="2015-02" db="EMBL/GenBank/DDBJ databases">
        <authorList>
            <person name="Gomez-Escribano P.J."/>
        </authorList>
    </citation>
    <scope>NUCLEOTIDE SEQUENCE [LARGE SCALE GENOMIC DNA]</scope>
    <source>
        <strain evidence="7">C34 (DSM 42122 / NRRL B-24963)</strain>
    </source>
</reference>
<protein>
    <submittedName>
        <fullName evidence="6">RNA Polymerase Sigma-24 Subunit ECF Subfamily</fullName>
    </submittedName>
</protein>
<evidence type="ECO:0000313" key="7">
    <source>
        <dbReference type="Proteomes" id="UP000035016"/>
    </source>
</evidence>
<dbReference type="SUPFAM" id="SSF88659">
    <property type="entry name" value="Sigma3 and sigma4 domains of RNA polymerase sigma factors"/>
    <property type="match status" value="1"/>
</dbReference>
<feature type="domain" description="RNA polymerase sigma factor 70 region 4 type 2" evidence="5">
    <location>
        <begin position="9"/>
        <end position="59"/>
    </location>
</feature>
<dbReference type="AlphaFoldDB" id="A0A0F7VR69"/>
<dbReference type="InterPro" id="IPR013324">
    <property type="entry name" value="RNA_pol_sigma_r3/r4-like"/>
</dbReference>
<gene>
    <name evidence="6" type="primary">sle_05400</name>
</gene>
<dbReference type="GO" id="GO:0016987">
    <property type="term" value="F:sigma factor activity"/>
    <property type="evidence" value="ECO:0007669"/>
    <property type="project" value="UniProtKB-KW"/>
</dbReference>
<dbReference type="Proteomes" id="UP000035016">
    <property type="component" value="Chromosome Chromosome"/>
</dbReference>
<keyword evidence="3" id="KW-0731">Sigma factor</keyword>
<dbReference type="Gene3D" id="3.10.450.50">
    <property type="match status" value="1"/>
</dbReference>
<proteinExistence type="inferred from homology"/>
<sequence>MLAESVGLALLVVLNELGPAERVAFVPHDLFGVPFDRIAAVTGRSRPAAKKLATRARAKVRGVPVLPGAELERHRQVVEAFPGAARGGDLAALLDVLAPDVVRRADPVAVPPGGPVELPGARAVVEGTLLLRQRARSTALALVDGTVGAVVAPRGRLVCALRITVADGRVASYEVVAEPERCRPLGLAVLDLPPRTAPGHALAAAHDGN</sequence>
<dbReference type="GO" id="GO:0003677">
    <property type="term" value="F:DNA binding"/>
    <property type="evidence" value="ECO:0007669"/>
    <property type="project" value="InterPro"/>
</dbReference>